<dbReference type="EMBL" id="CP003316">
    <property type="protein sequence ID" value="AFA40135.1"/>
    <property type="molecule type" value="Genomic_DNA"/>
</dbReference>
<accession>H6QCT9</accession>
<reference evidence="2 3" key="1">
    <citation type="journal article" date="2012" name="Stand. Genomic Sci.">
        <title>Complete genome sequence of Pyrobaculum oguniense.</title>
        <authorList>
            <person name="Bernick D.L."/>
            <person name="Karplus K."/>
            <person name="Lui L.M."/>
            <person name="Coker J.K."/>
            <person name="Murphy J.N."/>
            <person name="Chan P.P."/>
            <person name="Cozen A.E."/>
            <person name="Lowe T.M."/>
        </authorList>
    </citation>
    <scope>NUCLEOTIDE SEQUENCE [LARGE SCALE GENOMIC DNA]</scope>
    <source>
        <strain evidence="2 3">TE7</strain>
    </source>
</reference>
<gene>
    <name evidence="2" type="ordered locus">Pogu_2108</name>
</gene>
<dbReference type="AlphaFoldDB" id="H6QCT9"/>
<dbReference type="Proteomes" id="UP000009062">
    <property type="component" value="Chromosome"/>
</dbReference>
<organism evidence="2 3">
    <name type="scientific">Pyrobaculum oguniense (strain DSM 13380 / JCM 10595 / TE7)</name>
    <dbReference type="NCBI Taxonomy" id="698757"/>
    <lineage>
        <taxon>Archaea</taxon>
        <taxon>Thermoproteota</taxon>
        <taxon>Thermoprotei</taxon>
        <taxon>Thermoproteales</taxon>
        <taxon>Thermoproteaceae</taxon>
        <taxon>Pyrobaculum</taxon>
    </lineage>
</organism>
<proteinExistence type="predicted"/>
<feature type="transmembrane region" description="Helical" evidence="1">
    <location>
        <begin position="12"/>
        <end position="30"/>
    </location>
</feature>
<sequence>MGEWKWWAIRIPFYIVVVSAIIVAGHWLFVTLGIAHPTMIEKWKKSPIEFVVMGFELGLIITLITLFMWMYFKMIFWHH</sequence>
<protein>
    <submittedName>
        <fullName evidence="2">Uncharacterized protein</fullName>
    </submittedName>
</protein>
<evidence type="ECO:0000313" key="3">
    <source>
        <dbReference type="Proteomes" id="UP000009062"/>
    </source>
</evidence>
<keyword evidence="1" id="KW-0812">Transmembrane</keyword>
<dbReference type="HOGENOM" id="CLU_2597901_0_0_2"/>
<keyword evidence="1" id="KW-1133">Transmembrane helix</keyword>
<keyword evidence="1" id="KW-0472">Membrane</keyword>
<dbReference type="KEGG" id="pog:Pogu_2108"/>
<keyword evidence="3" id="KW-1185">Reference proteome</keyword>
<feature type="transmembrane region" description="Helical" evidence="1">
    <location>
        <begin position="50"/>
        <end position="72"/>
    </location>
</feature>
<evidence type="ECO:0000256" key="1">
    <source>
        <dbReference type="SAM" id="Phobius"/>
    </source>
</evidence>
<evidence type="ECO:0000313" key="2">
    <source>
        <dbReference type="EMBL" id="AFA40135.1"/>
    </source>
</evidence>
<name>H6QCT9_PYROT</name>